<dbReference type="Gene3D" id="3.30.70.330">
    <property type="match status" value="1"/>
</dbReference>
<dbReference type="SUPFAM" id="SSF54928">
    <property type="entry name" value="RNA-binding domain, RBD"/>
    <property type="match status" value="1"/>
</dbReference>
<dbReference type="InterPro" id="IPR000504">
    <property type="entry name" value="RRM_dom"/>
</dbReference>
<dbReference type="Gene3D" id="3.40.50.800">
    <property type="entry name" value="Anticodon-binding domain"/>
    <property type="match status" value="1"/>
</dbReference>
<evidence type="ECO:0000256" key="2">
    <source>
        <dbReference type="PROSITE-ProRule" id="PRU00176"/>
    </source>
</evidence>
<organism evidence="4">
    <name type="scientific">Glossina morsitans morsitans</name>
    <name type="common">Savannah tsetse fly</name>
    <dbReference type="NCBI Taxonomy" id="37546"/>
    <lineage>
        <taxon>Eukaryota</taxon>
        <taxon>Metazoa</taxon>
        <taxon>Ecdysozoa</taxon>
        <taxon>Arthropoda</taxon>
        <taxon>Hexapoda</taxon>
        <taxon>Insecta</taxon>
        <taxon>Pterygota</taxon>
        <taxon>Neoptera</taxon>
        <taxon>Endopterygota</taxon>
        <taxon>Diptera</taxon>
        <taxon>Brachycera</taxon>
        <taxon>Muscomorpha</taxon>
        <taxon>Hippoboscoidea</taxon>
        <taxon>Glossinidae</taxon>
        <taxon>Glossina</taxon>
    </lineage>
</organism>
<dbReference type="InterPro" id="IPR052600">
    <property type="entry name" value="Nuc_rcpt_coact/corep"/>
</dbReference>
<reference evidence="4" key="1">
    <citation type="journal article" date="2010" name="BMC Genomics">
        <title>An insight into the sialome of Glossina morsitans morsitans.</title>
        <authorList>
            <person name="Alves-Silva J."/>
            <person name="Ribeiro J.M."/>
            <person name="Van Den Abbeele J."/>
            <person name="Attardo G."/>
            <person name="Hao Z."/>
            <person name="Haines L.R."/>
            <person name="Soares M.B."/>
            <person name="Berriman M."/>
            <person name="Aksoy S."/>
            <person name="Lehane M.J."/>
        </authorList>
    </citation>
    <scope>NUCLEOTIDE SEQUENCE</scope>
    <source>
        <tissue evidence="4">Salivary gland</tissue>
    </source>
</reference>
<dbReference type="Pfam" id="PF00076">
    <property type="entry name" value="RRM_1"/>
    <property type="match status" value="1"/>
</dbReference>
<dbReference type="InterPro" id="IPR036621">
    <property type="entry name" value="Anticodon-bd_dom_sf"/>
</dbReference>
<dbReference type="GO" id="GO:0003723">
    <property type="term" value="F:RNA binding"/>
    <property type="evidence" value="ECO:0007669"/>
    <property type="project" value="UniProtKB-UniRule"/>
</dbReference>
<name>D3TPD5_GLOMM</name>
<dbReference type="EMBL" id="EZ423287">
    <property type="protein sequence ID" value="ADD19563.1"/>
    <property type="molecule type" value="mRNA"/>
</dbReference>
<dbReference type="PANTHER" id="PTHR23295">
    <property type="entry name" value="NUCLEAR RECEPTOR COACTIVATOR 5-RELATED"/>
    <property type="match status" value="1"/>
</dbReference>
<accession>D3TPD5</accession>
<dbReference type="InterPro" id="IPR012677">
    <property type="entry name" value="Nucleotide-bd_a/b_plait_sf"/>
</dbReference>
<evidence type="ECO:0000256" key="1">
    <source>
        <dbReference type="ARBA" id="ARBA00022884"/>
    </source>
</evidence>
<evidence type="ECO:0000259" key="3">
    <source>
        <dbReference type="PROSITE" id="PS50102"/>
    </source>
</evidence>
<dbReference type="InterPro" id="IPR035979">
    <property type="entry name" value="RBD_domain_sf"/>
</dbReference>
<dbReference type="SUPFAM" id="SSF52954">
    <property type="entry name" value="Class II aaRS ABD-related"/>
    <property type="match status" value="1"/>
</dbReference>
<keyword evidence="1 2" id="KW-0694">RNA-binding</keyword>
<evidence type="ECO:0000313" key="4">
    <source>
        <dbReference type="EMBL" id="ADD19563.1"/>
    </source>
</evidence>
<protein>
    <submittedName>
        <fullName evidence="4">Mitochondrial ribosomal protein L50</fullName>
    </submittedName>
</protein>
<proteinExistence type="evidence at transcript level"/>
<dbReference type="PROSITE" id="PS50102">
    <property type="entry name" value="RRM"/>
    <property type="match status" value="1"/>
</dbReference>
<dbReference type="SMART" id="SM00360">
    <property type="entry name" value="RRM"/>
    <property type="match status" value="1"/>
</dbReference>
<dbReference type="AlphaFoldDB" id="D3TPD5"/>
<reference evidence="4" key="2">
    <citation type="submission" date="2010-01" db="EMBL/GenBank/DDBJ databases">
        <authorList>
            <consortium name="International Glossina Genome Initiative"/>
            <person name="da Silva J."/>
            <person name="Ribeiro J.M.C."/>
            <person name="Abbeele J.V."/>
            <person name="Attardo G."/>
            <person name="Hao Z."/>
            <person name="Haines L.R."/>
            <person name="Soares M.B."/>
            <person name="Berriman M."/>
            <person name="Aksoy S."/>
            <person name="Lehane M.J."/>
        </authorList>
    </citation>
    <scope>NUCLEOTIDE SEQUENCE</scope>
    <source>
        <tissue evidence="4">Salivary gland</tissue>
    </source>
</reference>
<dbReference type="GO" id="GO:0005840">
    <property type="term" value="C:ribosome"/>
    <property type="evidence" value="ECO:0007669"/>
    <property type="project" value="UniProtKB-KW"/>
</dbReference>
<feature type="domain" description="RRM" evidence="3">
    <location>
        <begin position="19"/>
        <end position="88"/>
    </location>
</feature>
<sequence length="392" mass="43865">MTELNGKNSIIRNPNLSKSRVFIGNLPICTKEELESIFLPYGKVLGSLVQKNFGFVQMESEEVANRVASALTKSTFKGNTITVRNAGIHKKQLASDANVSLSASNVNSTRQTKSTGPSIHNSIGNCNDCEIIVVDRRNTKYAEMIEERLKFLHLRVDVLFPNADVPLGKVLSNIASRGCLYAILITTQHEEHRSITVNILHGQPAEHRNMPVDDAIKLIDEDFRKSQRSKTQQRIIAAGNSSTLHLPQSVPIIPAVASYVVPPLKERHPDAIQTLLDLLADNLPLTVLQYDRIIKYLQERRELQMKVELGDAAEEVNTNVPDPEIELQKKILNILNKPSVAETHYDLLYPSLQAVKEDARLLELLKDIRVQKALDALMDTNLLSTVETLMKF</sequence>
<dbReference type="PANTHER" id="PTHR23295:SF6">
    <property type="entry name" value="NEOSIN, ISOFORM A"/>
    <property type="match status" value="1"/>
</dbReference>
<keyword evidence="4" id="KW-0687">Ribonucleoprotein</keyword>
<keyword evidence="4" id="KW-0689">Ribosomal protein</keyword>